<evidence type="ECO:0000313" key="3">
    <source>
        <dbReference type="Proteomes" id="UP000198893"/>
    </source>
</evidence>
<keyword evidence="1" id="KW-0732">Signal</keyword>
<reference evidence="2 3" key="1">
    <citation type="submission" date="2016-10" db="EMBL/GenBank/DDBJ databases">
        <authorList>
            <person name="de Groot N.N."/>
        </authorList>
    </citation>
    <scope>NUCLEOTIDE SEQUENCE [LARGE SCALE GENOMIC DNA]</scope>
    <source>
        <strain evidence="2 3">DSM 27842</strain>
    </source>
</reference>
<dbReference type="InterPro" id="IPR032347">
    <property type="entry name" value="DUF4864"/>
</dbReference>
<keyword evidence="3" id="KW-1185">Reference proteome</keyword>
<gene>
    <name evidence="2" type="ORF">SAMN04490248_101128</name>
</gene>
<name>A0A1H8LFV0_9RHOB</name>
<feature type="signal peptide" evidence="1">
    <location>
        <begin position="1"/>
        <end position="18"/>
    </location>
</feature>
<protein>
    <recommendedName>
        <fullName evidence="4">DUF4864 domain-containing protein</fullName>
    </recommendedName>
</protein>
<evidence type="ECO:0000313" key="2">
    <source>
        <dbReference type="EMBL" id="SEO04082.1"/>
    </source>
</evidence>
<dbReference type="RefSeq" id="WP_093114698.1">
    <property type="nucleotide sequence ID" value="NZ_FODS01000001.1"/>
</dbReference>
<organism evidence="2 3">
    <name type="scientific">Salinihabitans flavidus</name>
    <dbReference type="NCBI Taxonomy" id="569882"/>
    <lineage>
        <taxon>Bacteria</taxon>
        <taxon>Pseudomonadati</taxon>
        <taxon>Pseudomonadota</taxon>
        <taxon>Alphaproteobacteria</taxon>
        <taxon>Rhodobacterales</taxon>
        <taxon>Roseobacteraceae</taxon>
        <taxon>Salinihabitans</taxon>
    </lineage>
</organism>
<evidence type="ECO:0000256" key="1">
    <source>
        <dbReference type="SAM" id="SignalP"/>
    </source>
</evidence>
<dbReference type="Pfam" id="PF16156">
    <property type="entry name" value="DUF4864"/>
    <property type="match status" value="1"/>
</dbReference>
<sequence length="131" mass="14595">MRYVLAICLVLWASAPLAQETAIQGVISDQIARFQADDVEGAFEHASPGIRRLFGTAERFGAMVRQGYPMVWRPGEVRYLNLREIGGALWQKVLIRDRAGRTHLLDYQMVEGENGWKINAVQVLEAPGAAV</sequence>
<feature type="chain" id="PRO_5011686061" description="DUF4864 domain-containing protein" evidence="1">
    <location>
        <begin position="19"/>
        <end position="131"/>
    </location>
</feature>
<dbReference type="AlphaFoldDB" id="A0A1H8LFV0"/>
<evidence type="ECO:0008006" key="4">
    <source>
        <dbReference type="Google" id="ProtNLM"/>
    </source>
</evidence>
<accession>A0A1H8LFV0</accession>
<dbReference type="OrthoDB" id="9130422at2"/>
<proteinExistence type="predicted"/>
<dbReference type="Proteomes" id="UP000198893">
    <property type="component" value="Unassembled WGS sequence"/>
</dbReference>
<dbReference type="STRING" id="569882.SAMN04490248_101128"/>
<dbReference type="EMBL" id="FODS01000001">
    <property type="protein sequence ID" value="SEO04082.1"/>
    <property type="molecule type" value="Genomic_DNA"/>
</dbReference>